<keyword evidence="4" id="KW-1185">Reference proteome</keyword>
<evidence type="ECO:0000256" key="1">
    <source>
        <dbReference type="ARBA" id="ARBA00009981"/>
    </source>
</evidence>
<evidence type="ECO:0000256" key="2">
    <source>
        <dbReference type="RuleBase" id="RU362080"/>
    </source>
</evidence>
<dbReference type="Proteomes" id="UP001314635">
    <property type="component" value="Unassembled WGS sequence"/>
</dbReference>
<organism evidence="3 4">
    <name type="scientific">Bradyrhizobium denitrificans</name>
    <dbReference type="NCBI Taxonomy" id="2734912"/>
    <lineage>
        <taxon>Bacteria</taxon>
        <taxon>Pseudomonadati</taxon>
        <taxon>Pseudomonadota</taxon>
        <taxon>Alphaproteobacteria</taxon>
        <taxon>Hyphomicrobiales</taxon>
        <taxon>Nitrobacteraceae</taxon>
        <taxon>Bradyrhizobium</taxon>
    </lineage>
</organism>
<dbReference type="InterPro" id="IPR006442">
    <property type="entry name" value="Antitoxin_Phd/YefM"/>
</dbReference>
<dbReference type="Gene3D" id="3.40.1620.10">
    <property type="entry name" value="YefM-like domain"/>
    <property type="match status" value="1"/>
</dbReference>
<name>A0ABS5G113_9BRAD</name>
<protein>
    <recommendedName>
        <fullName evidence="2">Antitoxin</fullName>
    </recommendedName>
</protein>
<proteinExistence type="inferred from homology"/>
<dbReference type="Pfam" id="PF02604">
    <property type="entry name" value="PhdYeFM_antitox"/>
    <property type="match status" value="1"/>
</dbReference>
<dbReference type="InterPro" id="IPR036165">
    <property type="entry name" value="YefM-like_sf"/>
</dbReference>
<comment type="function">
    <text evidence="2">Antitoxin component of a type II toxin-antitoxin (TA) system.</text>
</comment>
<comment type="caution">
    <text evidence="3">The sequence shown here is derived from an EMBL/GenBank/DDBJ whole genome shotgun (WGS) entry which is preliminary data.</text>
</comment>
<accession>A0ABS5G113</accession>
<dbReference type="RefSeq" id="WP_041750266.1">
    <property type="nucleotide sequence ID" value="NZ_JABFDP010000018.1"/>
</dbReference>
<comment type="similarity">
    <text evidence="1 2">Belongs to the phD/YefM antitoxin family.</text>
</comment>
<reference evidence="4" key="1">
    <citation type="journal article" date="2021" name="ISME J.">
        <title>Evolutionary origin and ecological implication of a unique nif island in free-living Bradyrhizobium lineages.</title>
        <authorList>
            <person name="Tao J."/>
        </authorList>
    </citation>
    <scope>NUCLEOTIDE SEQUENCE [LARGE SCALE GENOMIC DNA]</scope>
    <source>
        <strain evidence="4">SZCCT0094</strain>
    </source>
</reference>
<sequence length="94" mass="10375">MARAAATDLAKNFGEWHDKAMREPVVITKHGRESAVLLSAETFQKLVDGYREVILATDLTDALAGAVVNSEIPEQYRWEADDDVTDERRGVGGE</sequence>
<evidence type="ECO:0000313" key="3">
    <source>
        <dbReference type="EMBL" id="MBR1134967.1"/>
    </source>
</evidence>
<dbReference type="SUPFAM" id="SSF143120">
    <property type="entry name" value="YefM-like"/>
    <property type="match status" value="1"/>
</dbReference>
<gene>
    <name evidence="3" type="ORF">JQ619_04235</name>
</gene>
<evidence type="ECO:0000313" key="4">
    <source>
        <dbReference type="Proteomes" id="UP001314635"/>
    </source>
</evidence>
<dbReference type="EMBL" id="JAFCLK010000003">
    <property type="protein sequence ID" value="MBR1134967.1"/>
    <property type="molecule type" value="Genomic_DNA"/>
</dbReference>
<dbReference type="NCBIfam" id="TIGR01552">
    <property type="entry name" value="phd_fam"/>
    <property type="match status" value="1"/>
</dbReference>